<keyword evidence="3" id="KW-1185">Reference proteome</keyword>
<evidence type="ECO:0000313" key="2">
    <source>
        <dbReference type="EMBL" id="MBC8561259.1"/>
    </source>
</evidence>
<proteinExistence type="predicted"/>
<comment type="caution">
    <text evidence="2">The sequence shown here is derived from an EMBL/GenBank/DDBJ whole genome shotgun (WGS) entry which is preliminary data.</text>
</comment>
<dbReference type="Proteomes" id="UP000606193">
    <property type="component" value="Unassembled WGS sequence"/>
</dbReference>
<reference evidence="2 3" key="1">
    <citation type="submission" date="2020-08" db="EMBL/GenBank/DDBJ databases">
        <title>Genome public.</title>
        <authorList>
            <person name="Liu C."/>
            <person name="Sun Q."/>
        </authorList>
    </citation>
    <scope>NUCLEOTIDE SEQUENCE [LARGE SCALE GENOMIC DNA]</scope>
    <source>
        <strain evidence="2 3">NSJ-37</strain>
    </source>
</reference>
<feature type="signal peptide" evidence="1">
    <location>
        <begin position="1"/>
        <end position="30"/>
    </location>
</feature>
<sequence length="130" mass="13688">MKKNLKKFSASLLLGALIMCGTFGATIVNAASTSFKVGGNTVNCHLSCNSTNVQAVTQSTSSVSCGVQLSYQFYSTSSGSFDAVVNMPKKTGNAQANITKNYPSGKSCNYAYSVHYGNSKSKNLMVGTIR</sequence>
<evidence type="ECO:0000256" key="1">
    <source>
        <dbReference type="SAM" id="SignalP"/>
    </source>
</evidence>
<dbReference type="RefSeq" id="WP_249296981.1">
    <property type="nucleotide sequence ID" value="NZ_JACRSX010000001.1"/>
</dbReference>
<name>A0ABR7MY04_9FIRM</name>
<organism evidence="2 3">
    <name type="scientific">Jutongia huaianensis</name>
    <dbReference type="NCBI Taxonomy" id="2763668"/>
    <lineage>
        <taxon>Bacteria</taxon>
        <taxon>Bacillati</taxon>
        <taxon>Bacillota</taxon>
        <taxon>Clostridia</taxon>
        <taxon>Lachnospirales</taxon>
        <taxon>Lachnospiraceae</taxon>
        <taxon>Jutongia</taxon>
    </lineage>
</organism>
<evidence type="ECO:0000313" key="3">
    <source>
        <dbReference type="Proteomes" id="UP000606193"/>
    </source>
</evidence>
<dbReference type="EMBL" id="JACRSX010000001">
    <property type="protein sequence ID" value="MBC8561259.1"/>
    <property type="molecule type" value="Genomic_DNA"/>
</dbReference>
<feature type="chain" id="PRO_5046422490" evidence="1">
    <location>
        <begin position="31"/>
        <end position="130"/>
    </location>
</feature>
<accession>A0ABR7MY04</accession>
<protein>
    <submittedName>
        <fullName evidence="2">Uncharacterized protein</fullName>
    </submittedName>
</protein>
<keyword evidence="1" id="KW-0732">Signal</keyword>
<gene>
    <name evidence="2" type="ORF">H8704_01195</name>
</gene>